<dbReference type="KEGG" id="jme:EEW87_000345"/>
<dbReference type="SUPFAM" id="SSF56235">
    <property type="entry name" value="N-terminal nucleophile aminohydrolases (Ntn hydrolases)"/>
    <property type="match status" value="1"/>
</dbReference>
<reference evidence="1 2" key="1">
    <citation type="submission" date="2019-09" db="EMBL/GenBank/DDBJ databases">
        <title>Complete Genome Sequence of Janibacter melonis M714 with both human health impact and industrial applications.</title>
        <authorList>
            <person name="Jin M."/>
            <person name="Zhao Q.R."/>
        </authorList>
    </citation>
    <scope>NUCLEOTIDE SEQUENCE [LARGE SCALE GENOMIC DNA]</scope>
    <source>
        <strain evidence="1 2">M714</strain>
    </source>
</reference>
<dbReference type="PRINTS" id="PR01210">
    <property type="entry name" value="GGTRANSPTASE"/>
</dbReference>
<dbReference type="GeneID" id="59162878"/>
<dbReference type="EMBL" id="CP044548">
    <property type="protein sequence ID" value="QFQ29100.2"/>
    <property type="molecule type" value="Genomic_DNA"/>
</dbReference>
<dbReference type="RefSeq" id="WP_123092574.1">
    <property type="nucleotide sequence ID" value="NZ_CP044548.2"/>
</dbReference>
<evidence type="ECO:0000313" key="1">
    <source>
        <dbReference type="EMBL" id="QFQ29100.2"/>
    </source>
</evidence>
<dbReference type="Gene3D" id="1.10.246.130">
    <property type="match status" value="1"/>
</dbReference>
<dbReference type="InterPro" id="IPR052896">
    <property type="entry name" value="GGT-like_enzyme"/>
</dbReference>
<evidence type="ECO:0000313" key="2">
    <source>
        <dbReference type="Proteomes" id="UP000271708"/>
    </source>
</evidence>
<organism evidence="1 2">
    <name type="scientific">Janibacter melonis</name>
    <dbReference type="NCBI Taxonomy" id="262209"/>
    <lineage>
        <taxon>Bacteria</taxon>
        <taxon>Bacillati</taxon>
        <taxon>Actinomycetota</taxon>
        <taxon>Actinomycetes</taxon>
        <taxon>Micrococcales</taxon>
        <taxon>Intrasporangiaceae</taxon>
        <taxon>Janibacter</taxon>
    </lineage>
</organism>
<dbReference type="PANTHER" id="PTHR43881:SF1">
    <property type="entry name" value="GAMMA-GLUTAMYLTRANSPEPTIDASE (AFU_ORTHOLOGUE AFUA_4G13580)"/>
    <property type="match status" value="1"/>
</dbReference>
<dbReference type="InterPro" id="IPR029055">
    <property type="entry name" value="Ntn_hydrolases_N"/>
</dbReference>
<accession>A0A5P8FJ40</accession>
<dbReference type="Pfam" id="PF01019">
    <property type="entry name" value="G_glu_transpept"/>
    <property type="match status" value="1"/>
</dbReference>
<dbReference type="AlphaFoldDB" id="A0A5P8FJ40"/>
<dbReference type="GO" id="GO:0016740">
    <property type="term" value="F:transferase activity"/>
    <property type="evidence" value="ECO:0007669"/>
    <property type="project" value="UniProtKB-KW"/>
</dbReference>
<proteinExistence type="predicted"/>
<dbReference type="InterPro" id="IPR043138">
    <property type="entry name" value="GGT_lsub"/>
</dbReference>
<dbReference type="PANTHER" id="PTHR43881">
    <property type="entry name" value="GAMMA-GLUTAMYLTRANSPEPTIDASE (AFU_ORTHOLOGUE AFUA_4G13580)"/>
    <property type="match status" value="1"/>
</dbReference>
<dbReference type="Gene3D" id="3.60.20.40">
    <property type="match status" value="1"/>
</dbReference>
<protein>
    <submittedName>
        <fullName evidence="1">Gamma-glutamyltransferase</fullName>
    </submittedName>
</protein>
<dbReference type="Proteomes" id="UP000271708">
    <property type="component" value="Chromosome"/>
</dbReference>
<sequence>MTAPVAVAQDKQVVLGRQAAVSASHPLVTAEGARVLAEGGTAVDATLAMAAVSWVALPGQCGIGGDAFAVVREPDGRVWTVGGSGYGPDGADLAFFRGRGHTSIPLTGPLSVTVPGAPAALGVLAREATRPLSQLWARGIDLARHGFACTAKNRYDITERREPLAADPSTAACFLPDGRVPEVGRLLHQRDLADTLDVLADDPFAMYTGELAERALDFLRAGGAPFSGQEWALGAQVEPAPAITGTYRGLTVHQTPLPSAGWMMLHQAALLDGLLADGDLLDAASVAALAGAARAAFDDRYALVGSDTDAWRELLDPERVARQRAGLTTAGPVPASPDGDTTSMVCVDAEGRSVSFIHSLAFTFGARITVPGTGVVLGNRLGRGAYLVEGHPNEVRPRRKPLHTLNAWVADDADGLRHVGSCPGGDGQVQWNMQVLSHLVDHGLDPQQAVSLPRLSVFPGSDADVLGSPAQIRVEAGLDPQTIARLRADGHDVVEIPVQVFGPGGSAMAISKDPTTGVLSAGADPRMEGMAIAW</sequence>
<name>A0A5P8FJ40_9MICO</name>
<keyword evidence="1" id="KW-0808">Transferase</keyword>
<gene>
    <name evidence="1" type="ORF">EEW87_000345</name>
</gene>
<dbReference type="InterPro" id="IPR043137">
    <property type="entry name" value="GGT_ssub_C"/>
</dbReference>